<dbReference type="Pfam" id="PF00069">
    <property type="entry name" value="Pkinase"/>
    <property type="match status" value="1"/>
</dbReference>
<keyword evidence="2" id="KW-0808">Transferase</keyword>
<sequence>MDGTLREINDFYSEIVCEKNLSVNDGKFGKMSVWKHQTTQKLFLMKQISLKDFTAIEPMVHQLMKNNSFFVKIFYSFTTLKSHILIMDYIKGGDLFDLRRKHSKIPEEETKLIIGQLTEALMCLHKHRIIHNDVKLENVLYVRHKQIYLCDYGLCQIMGTPSCYEGTIDYFSPEKIKRKPYDDSFDWWAVGVIAYELLSGRHPFQTYYSDQDDYEFDLSVEDLHSKQLMKLNRILTASRSANHFIEQLLKYNINYRLKSGPEILKHDFFNKIQ</sequence>
<evidence type="ECO:0000256" key="1">
    <source>
        <dbReference type="ARBA" id="ARBA00022527"/>
    </source>
</evidence>
<dbReference type="SUPFAM" id="SSF56112">
    <property type="entry name" value="Protein kinase-like (PK-like)"/>
    <property type="match status" value="1"/>
</dbReference>
<evidence type="ECO:0000256" key="3">
    <source>
        <dbReference type="ARBA" id="ARBA00022741"/>
    </source>
</evidence>
<dbReference type="PROSITE" id="PS50011">
    <property type="entry name" value="PROTEIN_KINASE_DOM"/>
    <property type="match status" value="1"/>
</dbReference>
<keyword evidence="8" id="KW-1185">Reference proteome</keyword>
<reference evidence="7" key="1">
    <citation type="journal article" date="2019" name="Viruses">
        <title>A Novel Alphabaculovirus from the Soybean Looper, Chrysodeixis includens, that Produces Tetrahedral Occlusion Bodies and Encodes Two Copies of he65.</title>
        <authorList>
            <person name="Harrison R.L."/>
            <person name="Rowley D.L."/>
            <person name="Popham H.J.R."/>
        </authorList>
    </citation>
    <scope>NUCLEOTIDE SEQUENCE</scope>
    <source>
        <strain evidence="7">ChinNPV-1</strain>
    </source>
</reference>
<evidence type="ECO:0000256" key="2">
    <source>
        <dbReference type="ARBA" id="ARBA00022679"/>
    </source>
</evidence>
<organism evidence="7 8">
    <name type="scientific">Chrysodeixis includens nucleopolyhedrovirus</name>
    <dbReference type="NCBI Taxonomy" id="1207438"/>
    <lineage>
        <taxon>Viruses</taxon>
        <taxon>Viruses incertae sedis</taxon>
        <taxon>Naldaviricetes</taxon>
        <taxon>Lefavirales</taxon>
        <taxon>Baculoviridae</taxon>
        <taxon>Alphabaculovirus</taxon>
        <taxon>Alphabaculovirus chrincludentis</taxon>
        <taxon>Alphabaculovirus alterchrincludentis</taxon>
    </lineage>
</organism>
<evidence type="ECO:0000256" key="4">
    <source>
        <dbReference type="ARBA" id="ARBA00022777"/>
    </source>
</evidence>
<dbReference type="EMBL" id="MK746083">
    <property type="protein sequence ID" value="QED40531.1"/>
    <property type="molecule type" value="Genomic_DNA"/>
</dbReference>
<protein>
    <submittedName>
        <fullName evidence="7">Protein kinase-1</fullName>
    </submittedName>
</protein>
<dbReference type="Gene3D" id="1.10.510.10">
    <property type="entry name" value="Transferase(Phosphotransferase) domain 1"/>
    <property type="match status" value="1"/>
</dbReference>
<dbReference type="InterPro" id="IPR011009">
    <property type="entry name" value="Kinase-like_dom_sf"/>
</dbReference>
<evidence type="ECO:0000313" key="8">
    <source>
        <dbReference type="Proteomes" id="UP001162233"/>
    </source>
</evidence>
<dbReference type="SMART" id="SM00220">
    <property type="entry name" value="S_TKc"/>
    <property type="match status" value="1"/>
</dbReference>
<dbReference type="Gene3D" id="3.30.200.20">
    <property type="entry name" value="Phosphorylase Kinase, domain 1"/>
    <property type="match status" value="1"/>
</dbReference>
<dbReference type="Proteomes" id="UP001162233">
    <property type="component" value="Segment"/>
</dbReference>
<name>A0A5B8YTP5_9ABAC</name>
<keyword evidence="3" id="KW-0547">Nucleotide-binding</keyword>
<evidence type="ECO:0000313" key="7">
    <source>
        <dbReference type="EMBL" id="QED40531.1"/>
    </source>
</evidence>
<dbReference type="PROSITE" id="PS00108">
    <property type="entry name" value="PROTEIN_KINASE_ST"/>
    <property type="match status" value="1"/>
</dbReference>
<dbReference type="RefSeq" id="YP_010802447.1">
    <property type="nucleotide sequence ID" value="NC_077025.1"/>
</dbReference>
<feature type="domain" description="Protein kinase" evidence="6">
    <location>
        <begin position="17"/>
        <end position="269"/>
    </location>
</feature>
<accession>A0A5B8YTP5</accession>
<dbReference type="GO" id="GO:0005524">
    <property type="term" value="F:ATP binding"/>
    <property type="evidence" value="ECO:0007669"/>
    <property type="project" value="UniProtKB-KW"/>
</dbReference>
<dbReference type="KEGG" id="vg:80541217"/>
<proteinExistence type="predicted"/>
<keyword evidence="4 7" id="KW-0418">Kinase</keyword>
<dbReference type="InterPro" id="IPR008271">
    <property type="entry name" value="Ser/Thr_kinase_AS"/>
</dbReference>
<dbReference type="GeneID" id="80541217"/>
<dbReference type="PANTHER" id="PTHR24351">
    <property type="entry name" value="RIBOSOMAL PROTEIN S6 KINASE"/>
    <property type="match status" value="1"/>
</dbReference>
<evidence type="ECO:0000259" key="6">
    <source>
        <dbReference type="PROSITE" id="PS50011"/>
    </source>
</evidence>
<dbReference type="InterPro" id="IPR000719">
    <property type="entry name" value="Prot_kinase_dom"/>
</dbReference>
<evidence type="ECO:0000256" key="5">
    <source>
        <dbReference type="ARBA" id="ARBA00022840"/>
    </source>
</evidence>
<dbReference type="GO" id="GO:0004674">
    <property type="term" value="F:protein serine/threonine kinase activity"/>
    <property type="evidence" value="ECO:0007669"/>
    <property type="project" value="UniProtKB-KW"/>
</dbReference>
<keyword evidence="5" id="KW-0067">ATP-binding</keyword>
<keyword evidence="1" id="KW-0723">Serine/threonine-protein kinase</keyword>